<comment type="caution">
    <text evidence="2">The sequence shown here is derived from an EMBL/GenBank/DDBJ whole genome shotgun (WGS) entry which is preliminary data.</text>
</comment>
<dbReference type="EMBL" id="QXEC01000001">
    <property type="protein sequence ID" value="RIV41233.1"/>
    <property type="molecule type" value="Genomic_DNA"/>
</dbReference>
<evidence type="ECO:0000313" key="2">
    <source>
        <dbReference type="EMBL" id="RIV41233.1"/>
    </source>
</evidence>
<dbReference type="AlphaFoldDB" id="A0A418N1E6"/>
<accession>A0A418N1E6</accession>
<keyword evidence="1" id="KW-0732">Signal</keyword>
<feature type="signal peptide" evidence="1">
    <location>
        <begin position="1"/>
        <end position="32"/>
    </location>
</feature>
<dbReference type="RefSeq" id="WP_147376159.1">
    <property type="nucleotide sequence ID" value="NZ_QXEC01000001.1"/>
</dbReference>
<sequence length="343" mass="35871">MSSAGRRLRRAVWVGLTGAALTGLLTVTAAAAAPVGEGSVRAAAAARTDVYIKDVTADVGTEPHSHNPLWASPDIKVCPTAVECAVSQNPIVGATNFIFVKLRNAGPYGSGTSSGVLQVYRTTPGGGAVWPTHWTQIGAVNVVAFAGVTTVTIPWTGVPGPGHFCLLARWVSDSDPMTFEGPDISTNTRHNNNIAWRNVDSVALTPGGGQVVRPFAIGNSLRVPSRNDLVFAAAEPLQGIGGRVVVDLGPQLFERWRAGGAVGTGVRPVGRTQVEIVEPTKASLGNLLLNPGERVEFSLLFSAEAASNREVSFTVTQFGPDTAGARWTDLGGVEYLISAGRRQ</sequence>
<protein>
    <recommendedName>
        <fullName evidence="4">CARDB domain-containing protein</fullName>
    </recommendedName>
</protein>
<evidence type="ECO:0008006" key="4">
    <source>
        <dbReference type="Google" id="ProtNLM"/>
    </source>
</evidence>
<proteinExistence type="predicted"/>
<reference evidence="2 3" key="1">
    <citation type="submission" date="2018-08" db="EMBL/GenBank/DDBJ databases">
        <title>Jishengella sp. nov., isolated from a root of Azadirachta indica A. Juss. var. siamensis Valenton.</title>
        <authorList>
            <person name="Kuncharoen N."/>
            <person name="Tanasupawat S."/>
            <person name="Kudo T."/>
            <person name="Ohkuma M."/>
        </authorList>
    </citation>
    <scope>NUCLEOTIDE SEQUENCE [LARGE SCALE GENOMIC DNA]</scope>
    <source>
        <strain evidence="2 3">AZ1-13</strain>
    </source>
</reference>
<keyword evidence="3" id="KW-1185">Reference proteome</keyword>
<gene>
    <name evidence="2" type="ORF">D2L64_00490</name>
</gene>
<evidence type="ECO:0000313" key="3">
    <source>
        <dbReference type="Proteomes" id="UP000283832"/>
    </source>
</evidence>
<dbReference type="OrthoDB" id="2630713at2"/>
<feature type="chain" id="PRO_5019218691" description="CARDB domain-containing protein" evidence="1">
    <location>
        <begin position="33"/>
        <end position="343"/>
    </location>
</feature>
<organism evidence="2 3">
    <name type="scientific">Micromonospora radicis</name>
    <dbReference type="NCBI Taxonomy" id="1894971"/>
    <lineage>
        <taxon>Bacteria</taxon>
        <taxon>Bacillati</taxon>
        <taxon>Actinomycetota</taxon>
        <taxon>Actinomycetes</taxon>
        <taxon>Micromonosporales</taxon>
        <taxon>Micromonosporaceae</taxon>
        <taxon>Micromonospora</taxon>
    </lineage>
</organism>
<dbReference type="Proteomes" id="UP000283832">
    <property type="component" value="Unassembled WGS sequence"/>
</dbReference>
<name>A0A418N1E6_9ACTN</name>
<evidence type="ECO:0000256" key="1">
    <source>
        <dbReference type="SAM" id="SignalP"/>
    </source>
</evidence>